<keyword evidence="3" id="KW-1185">Reference proteome</keyword>
<comment type="caution">
    <text evidence="2">The sequence shown here is derived from an EMBL/GenBank/DDBJ whole genome shotgun (WGS) entry which is preliminary data.</text>
</comment>
<evidence type="ECO:0000313" key="3">
    <source>
        <dbReference type="Proteomes" id="UP000295075"/>
    </source>
</evidence>
<accession>A0A4R4NW03</accession>
<dbReference type="AlphaFoldDB" id="A0A4R4NW03"/>
<organism evidence="2 3">
    <name type="scientific">Kribbella albertanoniae</name>
    <dbReference type="NCBI Taxonomy" id="1266829"/>
    <lineage>
        <taxon>Bacteria</taxon>
        <taxon>Bacillati</taxon>
        <taxon>Actinomycetota</taxon>
        <taxon>Actinomycetes</taxon>
        <taxon>Propionibacteriales</taxon>
        <taxon>Kribbellaceae</taxon>
        <taxon>Kribbella</taxon>
    </lineage>
</organism>
<dbReference type="Proteomes" id="UP000295075">
    <property type="component" value="Unassembled WGS sequence"/>
</dbReference>
<sequence length="115" mass="11762">MVAFARCPVPGARCPVPGARCPVPGARCPVPGARWLGLTGCGCCPGITRIVADPPLWLLSPLAVAPSPWSVLTAGLCCRFEPAVAWWVDSPRADVGSTGAAGARARPVMGKGTSR</sequence>
<evidence type="ECO:0000313" key="2">
    <source>
        <dbReference type="EMBL" id="TDC14001.1"/>
    </source>
</evidence>
<name>A0A4R4NW03_9ACTN</name>
<protein>
    <submittedName>
        <fullName evidence="2">Uncharacterized protein</fullName>
    </submittedName>
</protein>
<gene>
    <name evidence="2" type="ORF">E1261_44380</name>
</gene>
<evidence type="ECO:0000256" key="1">
    <source>
        <dbReference type="SAM" id="MobiDB-lite"/>
    </source>
</evidence>
<proteinExistence type="predicted"/>
<feature type="region of interest" description="Disordered" evidence="1">
    <location>
        <begin position="95"/>
        <end position="115"/>
    </location>
</feature>
<reference evidence="2 3" key="1">
    <citation type="submission" date="2019-03" db="EMBL/GenBank/DDBJ databases">
        <title>Draft genome sequences of novel Actinobacteria.</title>
        <authorList>
            <person name="Sahin N."/>
            <person name="Ay H."/>
            <person name="Saygin H."/>
        </authorList>
    </citation>
    <scope>NUCLEOTIDE SEQUENCE [LARGE SCALE GENOMIC DNA]</scope>
    <source>
        <strain evidence="2 3">JCM 30547</strain>
    </source>
</reference>
<dbReference type="EMBL" id="SMKA01000486">
    <property type="protein sequence ID" value="TDC14001.1"/>
    <property type="molecule type" value="Genomic_DNA"/>
</dbReference>